<dbReference type="InterPro" id="IPR050325">
    <property type="entry name" value="Prot/Nucl_acid_deglycase"/>
</dbReference>
<keyword evidence="1" id="KW-0346">Stress response</keyword>
<protein>
    <submittedName>
        <fullName evidence="4">Type 1 glutamine amidotransferase domain-containing protein</fullName>
    </submittedName>
</protein>
<accession>A0A4U6D4W9</accession>
<dbReference type="GO" id="GO:0016740">
    <property type="term" value="F:transferase activity"/>
    <property type="evidence" value="ECO:0007669"/>
    <property type="project" value="UniProtKB-KW"/>
</dbReference>
<dbReference type="Gene3D" id="3.40.50.880">
    <property type="match status" value="1"/>
</dbReference>
<dbReference type="EMBL" id="SZVO01000004">
    <property type="protein sequence ID" value="TKT92370.1"/>
    <property type="molecule type" value="Genomic_DNA"/>
</dbReference>
<proteinExistence type="inferred from homology"/>
<keyword evidence="2" id="KW-0456">Lyase</keyword>
<dbReference type="InterPro" id="IPR032633">
    <property type="entry name" value="ThiJ-like"/>
</dbReference>
<dbReference type="PANTHER" id="PTHR48094">
    <property type="entry name" value="PROTEIN/NUCLEIC ACID DEGLYCASE DJ-1-RELATED"/>
    <property type="match status" value="1"/>
</dbReference>
<dbReference type="Proteomes" id="UP000304900">
    <property type="component" value="Unassembled WGS sequence"/>
</dbReference>
<sequence length="275" mass="30705">MSKKILAVLSEYGYWGIELVGPLEKLEAAGYTVEFITPNGKKAEALPPSYDTTYVDPPLGTCVTTPLAAEKVIAFEATNRLETRQNLSEVIPQRPYFSTPDFLRAFEKYYSDLKIAQDKITEEYAAVLLVGGSGPIIDMVNNQRVHDLILAFYKKNMPVAGICYGVAPLVFARDFNERDSIIKGKHVTGHCIEYDYHDGTGFLHTDLNMGPPPYVLEYILSDAVGPEGKYHGNFGKETSVIVDYPFITARSLQCSFEFGDQFVNVLDKGLTRYGW</sequence>
<comment type="caution">
    <text evidence="4">The sequence shown here is derived from an EMBL/GenBank/DDBJ whole genome shotgun (WGS) entry which is preliminary data.</text>
</comment>
<dbReference type="SUPFAM" id="SSF52317">
    <property type="entry name" value="Class I glutamine amidotransferase-like"/>
    <property type="match status" value="1"/>
</dbReference>
<evidence type="ECO:0000313" key="5">
    <source>
        <dbReference type="Proteomes" id="UP000304900"/>
    </source>
</evidence>
<dbReference type="AlphaFoldDB" id="A0A4U6D4W9"/>
<dbReference type="GO" id="GO:0005737">
    <property type="term" value="C:cytoplasm"/>
    <property type="evidence" value="ECO:0007669"/>
    <property type="project" value="TreeGrafter"/>
</dbReference>
<gene>
    <name evidence="4" type="ORF">FDK13_10365</name>
</gene>
<keyword evidence="5" id="KW-1185">Reference proteome</keyword>
<evidence type="ECO:0000256" key="2">
    <source>
        <dbReference type="ARBA" id="ARBA00023239"/>
    </source>
</evidence>
<reference evidence="4 5" key="1">
    <citation type="submission" date="2019-05" db="EMBL/GenBank/DDBJ databases">
        <title>Dyadobacter AR-3-8 sp. nov., isolated from arctic soil.</title>
        <authorList>
            <person name="Chaudhary D.K."/>
        </authorList>
    </citation>
    <scope>NUCLEOTIDE SEQUENCE [LARGE SCALE GENOMIC DNA]</scope>
    <source>
        <strain evidence="4 5">AR-3-8</strain>
    </source>
</reference>
<comment type="similarity">
    <text evidence="3">Belongs to the peptidase C56 family. HSP31-like subfamily.</text>
</comment>
<name>A0A4U6D4W9_9BACT</name>
<dbReference type="RefSeq" id="WP_137339915.1">
    <property type="nucleotide sequence ID" value="NZ_BSQH01000007.1"/>
</dbReference>
<dbReference type="GO" id="GO:0019243">
    <property type="term" value="P:methylglyoxal catabolic process to D-lactate via S-lactoyl-glutathione"/>
    <property type="evidence" value="ECO:0007669"/>
    <property type="project" value="TreeGrafter"/>
</dbReference>
<evidence type="ECO:0000256" key="3">
    <source>
        <dbReference type="ARBA" id="ARBA00038493"/>
    </source>
</evidence>
<dbReference type="GO" id="GO:0019172">
    <property type="term" value="F:glyoxalase III activity"/>
    <property type="evidence" value="ECO:0007669"/>
    <property type="project" value="TreeGrafter"/>
</dbReference>
<dbReference type="InterPro" id="IPR029062">
    <property type="entry name" value="Class_I_gatase-like"/>
</dbReference>
<organism evidence="4 5">
    <name type="scientific">Dyadobacter frigoris</name>
    <dbReference type="NCBI Taxonomy" id="2576211"/>
    <lineage>
        <taxon>Bacteria</taxon>
        <taxon>Pseudomonadati</taxon>
        <taxon>Bacteroidota</taxon>
        <taxon>Cytophagia</taxon>
        <taxon>Cytophagales</taxon>
        <taxon>Spirosomataceae</taxon>
        <taxon>Dyadobacter</taxon>
    </lineage>
</organism>
<evidence type="ECO:0000313" key="4">
    <source>
        <dbReference type="EMBL" id="TKT92370.1"/>
    </source>
</evidence>
<keyword evidence="4" id="KW-0808">Transferase</keyword>
<evidence type="ECO:0000256" key="1">
    <source>
        <dbReference type="ARBA" id="ARBA00023016"/>
    </source>
</evidence>
<dbReference type="OrthoDB" id="9792284at2"/>
<dbReference type="Pfam" id="PF17124">
    <property type="entry name" value="ThiJ_like"/>
    <property type="match status" value="1"/>
</dbReference>
<dbReference type="PANTHER" id="PTHR48094:SF11">
    <property type="entry name" value="GLUTATHIONE-INDEPENDENT GLYOXALASE HSP31-RELATED"/>
    <property type="match status" value="1"/>
</dbReference>
<keyword evidence="4" id="KW-0315">Glutamine amidotransferase</keyword>